<feature type="compositionally biased region" description="Acidic residues" evidence="1">
    <location>
        <begin position="297"/>
        <end position="306"/>
    </location>
</feature>
<protein>
    <submittedName>
        <fullName evidence="3">Immunoglobulin-binding protein</fullName>
    </submittedName>
</protein>
<evidence type="ECO:0000256" key="1">
    <source>
        <dbReference type="SAM" id="MobiDB-lite"/>
    </source>
</evidence>
<sequence>MSDRLPDVFSQVLTKYSEVSNYSGSCAEPRFKDLINVACQLCEKAMEMVNELHLFSNNESLDDLSSVEIRYMCLPAILGYFNAQQNENRISCIRLALSLYKDFFKMCTEYSVPFPAGVSFEKSNQYAGHFSLSDSSHNREVKIARYKSKRALDERLDELASYVDQPHTDEETKREFSLTLVQRWLCVGQDDIISLQNELELLSKGNCVDESDVGVAVSKPFRPFIITRSAAQSSVFGAGYPSLPTLTIEQFYDQQVAAGLLPPPKPIPQNSSGPVVRLIDPSAEEYEAKEKKKANQDELEDADDPDMLSKARSFDDFKDEHRRASVPQLQTPLHLRLEKKIMSKKPKVQFVQNEEPSFIRQFKERAGIPIADTIESKHTELSIDDNDDDNRPDDEQPQIVYDPCSDVHELEARAFIKQWQYEHKLGYVDETNIKDEKPGVPSRIMFRSAEERSDSKNPVNRSDKEILSSNRPPAQQQHKKFIRDRSPLESKRKDTKCSLLSFDLDEDEG</sequence>
<evidence type="ECO:0000259" key="2">
    <source>
        <dbReference type="Pfam" id="PF15377"/>
    </source>
</evidence>
<dbReference type="InterPro" id="IPR007304">
    <property type="entry name" value="TAP46-like"/>
</dbReference>
<proteinExistence type="predicted"/>
<dbReference type="GO" id="GO:0051721">
    <property type="term" value="F:protein phosphatase 2A binding"/>
    <property type="evidence" value="ECO:0007669"/>
    <property type="project" value="TreeGrafter"/>
</dbReference>
<feature type="region of interest" description="Disordered" evidence="1">
    <location>
        <begin position="287"/>
        <end position="323"/>
    </location>
</feature>
<feature type="domain" description="DUF4604" evidence="2">
    <location>
        <begin position="347"/>
        <end position="506"/>
    </location>
</feature>
<dbReference type="OrthoDB" id="10261753at2759"/>
<dbReference type="GO" id="GO:0035303">
    <property type="term" value="P:regulation of dephosphorylation"/>
    <property type="evidence" value="ECO:0007669"/>
    <property type="project" value="TreeGrafter"/>
</dbReference>
<dbReference type="Pfam" id="PF04177">
    <property type="entry name" value="TAP42"/>
    <property type="match status" value="1"/>
</dbReference>
<feature type="compositionally biased region" description="Basic and acidic residues" evidence="1">
    <location>
        <begin position="448"/>
        <end position="466"/>
    </location>
</feature>
<feature type="compositionally biased region" description="Basic and acidic residues" evidence="1">
    <location>
        <begin position="483"/>
        <end position="493"/>
    </location>
</feature>
<organism evidence="3 4">
    <name type="scientific">Schistosoma japonicum</name>
    <name type="common">Blood fluke</name>
    <dbReference type="NCBI Taxonomy" id="6182"/>
    <lineage>
        <taxon>Eukaryota</taxon>
        <taxon>Metazoa</taxon>
        <taxon>Spiralia</taxon>
        <taxon>Lophotrochozoa</taxon>
        <taxon>Platyhelminthes</taxon>
        <taxon>Trematoda</taxon>
        <taxon>Digenea</taxon>
        <taxon>Strigeidida</taxon>
        <taxon>Schistosomatoidea</taxon>
        <taxon>Schistosomatidae</taxon>
        <taxon>Schistosoma</taxon>
    </lineage>
</organism>
<feature type="compositionally biased region" description="Basic and acidic residues" evidence="1">
    <location>
        <begin position="287"/>
        <end position="296"/>
    </location>
</feature>
<feature type="compositionally biased region" description="Polar residues" evidence="1">
    <location>
        <begin position="467"/>
        <end position="476"/>
    </location>
</feature>
<dbReference type="PANTHER" id="PTHR10933">
    <property type="entry name" value="IMMUNOGLOBULIN-BINDING PROTEIN 1"/>
    <property type="match status" value="1"/>
</dbReference>
<dbReference type="STRING" id="6182.A0A4Z2CXD3"/>
<feature type="region of interest" description="Disordered" evidence="1">
    <location>
        <begin position="369"/>
        <end position="403"/>
    </location>
</feature>
<keyword evidence="4" id="KW-1185">Reference proteome</keyword>
<dbReference type="PANTHER" id="PTHR10933:SF9">
    <property type="entry name" value="IMMUNOGLOBULIN-BINDING PROTEIN 1"/>
    <property type="match status" value="1"/>
</dbReference>
<dbReference type="AlphaFoldDB" id="A0A4Z2CXD3"/>
<dbReference type="InterPro" id="IPR038511">
    <property type="entry name" value="TAP42/TAP46-like_sf"/>
</dbReference>
<dbReference type="InterPro" id="IPR027911">
    <property type="entry name" value="DUF4604"/>
</dbReference>
<dbReference type="Gene3D" id="1.25.40.540">
    <property type="entry name" value="TAP42-like family"/>
    <property type="match status" value="1"/>
</dbReference>
<name>A0A4Z2CXD3_SCHJA</name>
<gene>
    <name evidence="3" type="ORF">EWB00_006719</name>
</gene>
<comment type="caution">
    <text evidence="3">The sequence shown here is derived from an EMBL/GenBank/DDBJ whole genome shotgun (WGS) entry which is preliminary data.</text>
</comment>
<dbReference type="GO" id="GO:0005829">
    <property type="term" value="C:cytosol"/>
    <property type="evidence" value="ECO:0007669"/>
    <property type="project" value="TreeGrafter"/>
</dbReference>
<feature type="compositionally biased region" description="Acidic residues" evidence="1">
    <location>
        <begin position="382"/>
        <end position="396"/>
    </location>
</feature>
<dbReference type="EMBL" id="SKCS01000402">
    <property type="protein sequence ID" value="TNN08916.1"/>
    <property type="molecule type" value="Genomic_DNA"/>
</dbReference>
<feature type="compositionally biased region" description="Basic and acidic residues" evidence="1">
    <location>
        <begin position="307"/>
        <end position="323"/>
    </location>
</feature>
<feature type="region of interest" description="Disordered" evidence="1">
    <location>
        <begin position="433"/>
        <end position="493"/>
    </location>
</feature>
<dbReference type="Pfam" id="PF15377">
    <property type="entry name" value="DUF4604"/>
    <property type="match status" value="1"/>
</dbReference>
<evidence type="ECO:0000313" key="4">
    <source>
        <dbReference type="Proteomes" id="UP000311919"/>
    </source>
</evidence>
<accession>A0A4Z2CXD3</accession>
<dbReference type="Proteomes" id="UP000311919">
    <property type="component" value="Unassembled WGS sequence"/>
</dbReference>
<dbReference type="GO" id="GO:0009966">
    <property type="term" value="P:regulation of signal transduction"/>
    <property type="evidence" value="ECO:0007669"/>
    <property type="project" value="InterPro"/>
</dbReference>
<reference evidence="3 4" key="1">
    <citation type="submission" date="2019-03" db="EMBL/GenBank/DDBJ databases">
        <title>An improved genome assembly of the fluke Schistosoma japonicum.</title>
        <authorList>
            <person name="Hu W."/>
            <person name="Luo F."/>
            <person name="Yin M."/>
            <person name="Mo X."/>
            <person name="Sun C."/>
            <person name="Wu Q."/>
            <person name="Zhu B."/>
            <person name="Xiang M."/>
            <person name="Wang J."/>
            <person name="Wang Y."/>
            <person name="Zhang T."/>
            <person name="Xu B."/>
            <person name="Zheng H."/>
            <person name="Feng Z."/>
        </authorList>
    </citation>
    <scope>NUCLEOTIDE SEQUENCE [LARGE SCALE GENOMIC DNA]</scope>
    <source>
        <strain evidence="3">HuSjv2</strain>
        <tissue evidence="3">Worms</tissue>
    </source>
</reference>
<evidence type="ECO:0000313" key="3">
    <source>
        <dbReference type="EMBL" id="TNN08916.1"/>
    </source>
</evidence>